<keyword evidence="2" id="KW-0547">Nucleotide-binding</keyword>
<evidence type="ECO:0000256" key="3">
    <source>
        <dbReference type="ARBA" id="ARBA00022840"/>
    </source>
</evidence>
<comment type="caution">
    <text evidence="5">The sequence shown here is derived from an EMBL/GenBank/DDBJ whole genome shotgun (WGS) entry which is preliminary data.</text>
</comment>
<name>A0ABT0GZZ8_9HYPH</name>
<dbReference type="InterPro" id="IPR050221">
    <property type="entry name" value="26S_Proteasome_ATPase"/>
</dbReference>
<accession>A0ABT0GZZ8</accession>
<dbReference type="Gene3D" id="3.40.50.300">
    <property type="entry name" value="P-loop containing nucleotide triphosphate hydrolases"/>
    <property type="match status" value="1"/>
</dbReference>
<keyword evidence="6" id="KW-1185">Reference proteome</keyword>
<dbReference type="SUPFAM" id="SSF52540">
    <property type="entry name" value="P-loop containing nucleoside triphosphate hydrolases"/>
    <property type="match status" value="1"/>
</dbReference>
<protein>
    <submittedName>
        <fullName evidence="5">ATP-binding protein</fullName>
    </submittedName>
</protein>
<dbReference type="CDD" id="cd19481">
    <property type="entry name" value="RecA-like_protease"/>
    <property type="match status" value="1"/>
</dbReference>
<reference evidence="5" key="1">
    <citation type="submission" date="2022-04" db="EMBL/GenBank/DDBJ databases">
        <title>Roseibium sp. CAU 1639 isolated from mud.</title>
        <authorList>
            <person name="Kim W."/>
        </authorList>
    </citation>
    <scope>NUCLEOTIDE SEQUENCE</scope>
    <source>
        <strain evidence="5">CAU 1639</strain>
    </source>
</reference>
<dbReference type="PANTHER" id="PTHR23073">
    <property type="entry name" value="26S PROTEASOME REGULATORY SUBUNIT"/>
    <property type="match status" value="1"/>
</dbReference>
<feature type="domain" description="AAA+ ATPase" evidence="4">
    <location>
        <begin position="123"/>
        <end position="255"/>
    </location>
</feature>
<dbReference type="Pfam" id="PF00004">
    <property type="entry name" value="AAA"/>
    <property type="match status" value="1"/>
</dbReference>
<keyword evidence="3 5" id="KW-0067">ATP-binding</keyword>
<evidence type="ECO:0000259" key="4">
    <source>
        <dbReference type="SMART" id="SM00382"/>
    </source>
</evidence>
<dbReference type="Proteomes" id="UP001431221">
    <property type="component" value="Unassembled WGS sequence"/>
</dbReference>
<proteinExistence type="inferred from homology"/>
<comment type="similarity">
    <text evidence="1">Belongs to the AAA ATPase family.</text>
</comment>
<dbReference type="EMBL" id="JALNMJ010000020">
    <property type="protein sequence ID" value="MCK7615004.1"/>
    <property type="molecule type" value="Genomic_DNA"/>
</dbReference>
<sequence length="376" mass="41945">MAKLGNVEGDIVHLARVALAGRNQDVQLLLHRLAKAYRDTSPQLAAKVTELLREAPTRSSPLRRKSETALPVDVDTRFQLLRVEDNPILEHEPVFSDQIAVKLERLVGERRHIDALLQQSLHPTKSALFVGPPGVGKTMAARWIARSLERPLLILDLAAVMSSYLGRTGTNLRHVLEYAKSLDCVLLLDELDAVAKRRDDKSEIGELKRLVTVLIQEIDDWPSTGLLLAATNHSELLDPAIWRRFELVADFPLPDEQAIEAFTQHLLTHKSKDPTKWARIMSVAFKGHSFSDIERDILSARRAAAINGGVVDDHLTGLFRGQGLSKTDRINLAEILVETGTTSQRTAHDLTGVSRDTIRKRVSGTKTPKRRLVKNE</sequence>
<dbReference type="RefSeq" id="WP_248157917.1">
    <property type="nucleotide sequence ID" value="NZ_JALNMJ010000020.1"/>
</dbReference>
<gene>
    <name evidence="5" type="ORF">M0H32_22800</name>
</gene>
<dbReference type="InterPro" id="IPR003959">
    <property type="entry name" value="ATPase_AAA_core"/>
</dbReference>
<organism evidence="5 6">
    <name type="scientific">Roseibium sediminicola</name>
    <dbReference type="NCBI Taxonomy" id="2933272"/>
    <lineage>
        <taxon>Bacteria</taxon>
        <taxon>Pseudomonadati</taxon>
        <taxon>Pseudomonadota</taxon>
        <taxon>Alphaproteobacteria</taxon>
        <taxon>Hyphomicrobiales</taxon>
        <taxon>Stappiaceae</taxon>
        <taxon>Roseibium</taxon>
    </lineage>
</organism>
<evidence type="ECO:0000256" key="1">
    <source>
        <dbReference type="ARBA" id="ARBA00006914"/>
    </source>
</evidence>
<dbReference type="InterPro" id="IPR003593">
    <property type="entry name" value="AAA+_ATPase"/>
</dbReference>
<evidence type="ECO:0000313" key="5">
    <source>
        <dbReference type="EMBL" id="MCK7615004.1"/>
    </source>
</evidence>
<evidence type="ECO:0000256" key="2">
    <source>
        <dbReference type="ARBA" id="ARBA00022741"/>
    </source>
</evidence>
<dbReference type="GO" id="GO:0005524">
    <property type="term" value="F:ATP binding"/>
    <property type="evidence" value="ECO:0007669"/>
    <property type="project" value="UniProtKB-KW"/>
</dbReference>
<dbReference type="InterPro" id="IPR027417">
    <property type="entry name" value="P-loop_NTPase"/>
</dbReference>
<evidence type="ECO:0000313" key="6">
    <source>
        <dbReference type="Proteomes" id="UP001431221"/>
    </source>
</evidence>
<dbReference type="SMART" id="SM00382">
    <property type="entry name" value="AAA"/>
    <property type="match status" value="1"/>
</dbReference>